<dbReference type="FunFam" id="3.30.70.2740:FF:000001">
    <property type="entry name" value="D-lactate dehydrogenase mitochondrial"/>
    <property type="match status" value="1"/>
</dbReference>
<dbReference type="InterPro" id="IPR036318">
    <property type="entry name" value="FAD-bd_PCMH-like_sf"/>
</dbReference>
<dbReference type="Pfam" id="PF01565">
    <property type="entry name" value="FAD_binding_4"/>
    <property type="match status" value="1"/>
</dbReference>
<comment type="similarity">
    <text evidence="2">Belongs to the FAD-binding oxidoreductase/transferase type 4 family.</text>
</comment>
<dbReference type="RefSeq" id="WP_012874366.1">
    <property type="nucleotide sequence ID" value="NC_013525.1"/>
</dbReference>
<dbReference type="Proteomes" id="UP000000323">
    <property type="component" value="Chromosome 1"/>
</dbReference>
<feature type="domain" description="FAD-binding PCMH-type" evidence="6">
    <location>
        <begin position="35"/>
        <end position="214"/>
    </location>
</feature>
<evidence type="ECO:0000256" key="1">
    <source>
        <dbReference type="ARBA" id="ARBA00001974"/>
    </source>
</evidence>
<dbReference type="InterPro" id="IPR004113">
    <property type="entry name" value="FAD-bd_oxidored_4_C"/>
</dbReference>
<evidence type="ECO:0000256" key="4">
    <source>
        <dbReference type="ARBA" id="ARBA00022827"/>
    </source>
</evidence>
<dbReference type="AlphaFoldDB" id="D1CEH5"/>
<dbReference type="InterPro" id="IPR006094">
    <property type="entry name" value="Oxid_FAD_bind_N"/>
</dbReference>
<dbReference type="Gene3D" id="3.30.70.2740">
    <property type="match status" value="1"/>
</dbReference>
<dbReference type="SUPFAM" id="SSF56176">
    <property type="entry name" value="FAD-binding/transporter-associated domain-like"/>
    <property type="match status" value="1"/>
</dbReference>
<gene>
    <name evidence="7" type="ordered locus">Tter_0409</name>
</gene>
<protein>
    <submittedName>
        <fullName evidence="7">FAD linked oxidase domain protein</fullName>
    </submittedName>
</protein>
<evidence type="ECO:0000313" key="8">
    <source>
        <dbReference type="Proteomes" id="UP000000323"/>
    </source>
</evidence>
<comment type="cofactor">
    <cofactor evidence="1">
        <name>FAD</name>
        <dbReference type="ChEBI" id="CHEBI:57692"/>
    </cofactor>
</comment>
<dbReference type="FunFam" id="1.10.45.10:FF:000001">
    <property type="entry name" value="D-lactate dehydrogenase mitochondrial"/>
    <property type="match status" value="1"/>
</dbReference>
<dbReference type="InterPro" id="IPR016171">
    <property type="entry name" value="Vanillyl_alc_oxidase_C-sub2"/>
</dbReference>
<proteinExistence type="inferred from homology"/>
<keyword evidence="8" id="KW-1185">Reference proteome</keyword>
<dbReference type="Gene3D" id="3.30.465.10">
    <property type="match status" value="1"/>
</dbReference>
<dbReference type="InterPro" id="IPR016164">
    <property type="entry name" value="FAD-linked_Oxase-like_C"/>
</dbReference>
<dbReference type="Gene3D" id="3.30.43.10">
    <property type="entry name" value="Uridine Diphospho-n-acetylenolpyruvylglucosamine Reductase, domain 2"/>
    <property type="match status" value="1"/>
</dbReference>
<dbReference type="SUPFAM" id="SSF55103">
    <property type="entry name" value="FAD-linked oxidases, C-terminal domain"/>
    <property type="match status" value="1"/>
</dbReference>
<reference evidence="8" key="1">
    <citation type="journal article" date="2010" name="Stand. Genomic Sci.">
        <title>Complete genome sequence of 'Thermobaculum terrenum' type strain (YNP1).</title>
        <authorList>
            <person name="Kiss H."/>
            <person name="Cleland D."/>
            <person name="Lapidus A."/>
            <person name="Lucas S."/>
            <person name="Glavina Del Rio T."/>
            <person name="Nolan M."/>
            <person name="Tice H."/>
            <person name="Han C."/>
            <person name="Goodwin L."/>
            <person name="Pitluck S."/>
            <person name="Liolios K."/>
            <person name="Ivanova N."/>
            <person name="Mavromatis K."/>
            <person name="Ovchinnikova G."/>
            <person name="Pati A."/>
            <person name="Chen A."/>
            <person name="Palaniappan K."/>
            <person name="Land M."/>
            <person name="Hauser L."/>
            <person name="Chang Y."/>
            <person name="Jeffries C."/>
            <person name="Lu M."/>
            <person name="Brettin T."/>
            <person name="Detter J."/>
            <person name="Goker M."/>
            <person name="Tindall B."/>
            <person name="Beck B."/>
            <person name="McDermott T."/>
            <person name="Woyke T."/>
            <person name="Bristow J."/>
            <person name="Eisen J."/>
            <person name="Markowitz V."/>
            <person name="Hugenholtz P."/>
            <person name="Kyrpides N."/>
            <person name="Klenk H."/>
            <person name="Cheng J."/>
        </authorList>
    </citation>
    <scope>NUCLEOTIDE SEQUENCE [LARGE SCALE GENOMIC DNA]</scope>
    <source>
        <strain evidence="8">ATCC BAA-798 / YNP1</strain>
    </source>
</reference>
<evidence type="ECO:0000259" key="6">
    <source>
        <dbReference type="PROSITE" id="PS51387"/>
    </source>
</evidence>
<keyword evidence="3" id="KW-0285">Flavoprotein</keyword>
<dbReference type="GO" id="GO:0016491">
    <property type="term" value="F:oxidoreductase activity"/>
    <property type="evidence" value="ECO:0007669"/>
    <property type="project" value="UniProtKB-KW"/>
</dbReference>
<dbReference type="PANTHER" id="PTHR42934:SF2">
    <property type="entry name" value="GLYCOLATE OXIDASE SUBUNIT GLCD"/>
    <property type="match status" value="1"/>
</dbReference>
<dbReference type="KEGG" id="ttr:Tter_0409"/>
<evidence type="ECO:0000256" key="5">
    <source>
        <dbReference type="ARBA" id="ARBA00023002"/>
    </source>
</evidence>
<dbReference type="Gene3D" id="1.10.45.10">
    <property type="entry name" value="Vanillyl-alcohol Oxidase, Chain A, domain 4"/>
    <property type="match status" value="1"/>
</dbReference>
<dbReference type="InterPro" id="IPR016169">
    <property type="entry name" value="FAD-bd_PCMH_sub2"/>
</dbReference>
<dbReference type="STRING" id="525904.Tter_0409"/>
<dbReference type="InterPro" id="IPR051914">
    <property type="entry name" value="FAD-linked_OxidoTrans_Type4"/>
</dbReference>
<dbReference type="GO" id="GO:0071949">
    <property type="term" value="F:FAD binding"/>
    <property type="evidence" value="ECO:0007669"/>
    <property type="project" value="InterPro"/>
</dbReference>
<evidence type="ECO:0000313" key="7">
    <source>
        <dbReference type="EMBL" id="ACZ41331.1"/>
    </source>
</evidence>
<dbReference type="PROSITE" id="PS51387">
    <property type="entry name" value="FAD_PCMH"/>
    <property type="match status" value="1"/>
</dbReference>
<dbReference type="Gene3D" id="3.30.70.2190">
    <property type="match status" value="1"/>
</dbReference>
<accession>D1CEH5</accession>
<dbReference type="Pfam" id="PF02913">
    <property type="entry name" value="FAD-oxidase_C"/>
    <property type="match status" value="1"/>
</dbReference>
<evidence type="ECO:0000256" key="2">
    <source>
        <dbReference type="ARBA" id="ARBA00008000"/>
    </source>
</evidence>
<keyword evidence="4" id="KW-0274">FAD</keyword>
<dbReference type="HOGENOM" id="CLU_017779_9_2_0"/>
<dbReference type="eggNOG" id="COG0277">
    <property type="taxonomic scope" value="Bacteria"/>
</dbReference>
<organism evidence="7 8">
    <name type="scientific">Thermobaculum terrenum (strain ATCC BAA-798 / CCMEE 7001 / YNP1)</name>
    <dbReference type="NCBI Taxonomy" id="525904"/>
    <lineage>
        <taxon>Bacteria</taxon>
        <taxon>Bacillati</taxon>
        <taxon>Chloroflexota</taxon>
        <taxon>Chloroflexia</taxon>
        <taxon>Candidatus Thermobaculales</taxon>
        <taxon>Candidatus Thermobaculaceae</taxon>
        <taxon>Thermobaculum</taxon>
    </lineage>
</organism>
<name>D1CEH5_THET1</name>
<dbReference type="InterPro" id="IPR016167">
    <property type="entry name" value="FAD-bd_PCMH_sub1"/>
</dbReference>
<dbReference type="InterPro" id="IPR016166">
    <property type="entry name" value="FAD-bd_PCMH"/>
</dbReference>
<keyword evidence="5" id="KW-0560">Oxidoreductase</keyword>
<sequence>MKESVIEELRSILGPSGLLVDQGDLLAYSIDGTWLEAMPDCVVLPTSTQQVAQVMSIANRELVPVVPRGGSSNLSGGTIPINGGIVMSLTRMNKILEIDPDNLIAVVQPGVITHDLQSEVRKYGLYYPPDPSSVQHSTIGGNVAENAGGLRCLKYGVTSKYVLGMEYVTPTGEVGRAGGRVIKNVTGYQLEQLLIGSEGTLAIITEITLRLIPYPKYRRTLMAVFDRLEDAGKAVSEITRAGIIPAAMELMDKSCIQVVEDYLRIGLPVAAEAMLLVESDGYYESAVEAEIRHIDGILSELAAEVNLAEDESQAEELWRARRSVSPAVAKIKPNKLGEDVCVPRSAVPEMIRRCQEIAEKYDLKLVIYGHAGDGNIHPNILFDKRDVDEVSRVQKAAAEIFQAAVELGGTLTGEHGIGLLKKGFLGLALDSTTIGVMRTIKRALDPNNILNPGKIFPDEASYLQVPFDVGRT</sequence>
<evidence type="ECO:0000256" key="3">
    <source>
        <dbReference type="ARBA" id="ARBA00022630"/>
    </source>
</evidence>
<dbReference type="EMBL" id="CP001825">
    <property type="protein sequence ID" value="ACZ41331.1"/>
    <property type="molecule type" value="Genomic_DNA"/>
</dbReference>
<dbReference type="PANTHER" id="PTHR42934">
    <property type="entry name" value="GLYCOLATE OXIDASE SUBUNIT GLCD"/>
    <property type="match status" value="1"/>
</dbReference>